<keyword evidence="9 14" id="KW-0560">Oxidoreductase</keyword>
<evidence type="ECO:0000256" key="7">
    <source>
        <dbReference type="ARBA" id="ARBA00022827"/>
    </source>
</evidence>
<dbReference type="PANTHER" id="PTHR10617">
    <property type="entry name" value="ELECTRON TRANSFER FLAVOPROTEIN-UBIQUINONE OXIDOREDUCTASE"/>
    <property type="match status" value="1"/>
</dbReference>
<keyword evidence="3 14" id="KW-0813">Transport</keyword>
<evidence type="ECO:0000256" key="9">
    <source>
        <dbReference type="ARBA" id="ARBA00023002"/>
    </source>
</evidence>
<dbReference type="Pfam" id="PF13450">
    <property type="entry name" value="NAD_binding_8"/>
    <property type="match status" value="1"/>
</dbReference>
<dbReference type="Pfam" id="PF05187">
    <property type="entry name" value="Fer4_ETF_QO"/>
    <property type="match status" value="1"/>
</dbReference>
<comment type="cofactor">
    <cofactor evidence="14">
        <name>[4Fe-4S] cluster</name>
        <dbReference type="ChEBI" id="CHEBI:49883"/>
    </cofactor>
    <text evidence="14">Binds 1 [4Fe-4S] cluster.</text>
</comment>
<keyword evidence="7 14" id="KW-0274">FAD</keyword>
<dbReference type="InterPro" id="IPR040156">
    <property type="entry name" value="ETF-QO"/>
</dbReference>
<dbReference type="GO" id="GO:0046872">
    <property type="term" value="F:metal ion binding"/>
    <property type="evidence" value="ECO:0007669"/>
    <property type="project" value="UniProtKB-KW"/>
</dbReference>
<evidence type="ECO:0000256" key="3">
    <source>
        <dbReference type="ARBA" id="ARBA00022448"/>
    </source>
</evidence>
<feature type="domain" description="ETF-QO/FixX C-terminal" evidence="15">
    <location>
        <begin position="463"/>
        <end position="563"/>
    </location>
</feature>
<evidence type="ECO:0000256" key="14">
    <source>
        <dbReference type="RuleBase" id="RU366068"/>
    </source>
</evidence>
<keyword evidence="10 14" id="KW-0408">Iron</keyword>
<dbReference type="SUPFAM" id="SSF54862">
    <property type="entry name" value="4Fe-4S ferredoxins"/>
    <property type="match status" value="1"/>
</dbReference>
<dbReference type="Gene3D" id="3.50.50.60">
    <property type="entry name" value="FAD/NAD(P)-binding domain"/>
    <property type="match status" value="1"/>
</dbReference>
<accession>A0A4R6XLL4</accession>
<evidence type="ECO:0000259" key="15">
    <source>
        <dbReference type="Pfam" id="PF05187"/>
    </source>
</evidence>
<evidence type="ECO:0000256" key="12">
    <source>
        <dbReference type="ARBA" id="ARBA00023075"/>
    </source>
</evidence>
<comment type="cofactor">
    <cofactor evidence="1 14">
        <name>FAD</name>
        <dbReference type="ChEBI" id="CHEBI:57692"/>
    </cofactor>
</comment>
<gene>
    <name evidence="17" type="ORF">C8D91_2407</name>
</gene>
<evidence type="ECO:0000313" key="17">
    <source>
        <dbReference type="EMBL" id="TDR18487.1"/>
    </source>
</evidence>
<dbReference type="InterPro" id="IPR007859">
    <property type="entry name" value="ETF-QO/FixX_C"/>
</dbReference>
<dbReference type="InterPro" id="IPR049398">
    <property type="entry name" value="ETF-QO/FixC_UQ-bd"/>
</dbReference>
<evidence type="ECO:0000256" key="5">
    <source>
        <dbReference type="ARBA" id="ARBA00022630"/>
    </source>
</evidence>
<evidence type="ECO:0000256" key="8">
    <source>
        <dbReference type="ARBA" id="ARBA00022982"/>
    </source>
</evidence>
<keyword evidence="11 14" id="KW-0411">Iron-sulfur</keyword>
<dbReference type="Gene3D" id="3.30.9.90">
    <property type="match status" value="1"/>
</dbReference>
<evidence type="ECO:0000313" key="18">
    <source>
        <dbReference type="Proteomes" id="UP000295724"/>
    </source>
</evidence>
<dbReference type="EC" id="1.5.5.1" evidence="14"/>
<comment type="catalytic activity">
    <reaction evidence="13 14">
        <text>a ubiquinone + reduced [electron-transfer flavoprotein] = a ubiquinol + oxidized [electron-transfer flavoprotein] + H(+)</text>
        <dbReference type="Rhea" id="RHEA:24052"/>
        <dbReference type="Rhea" id="RHEA-COMP:9565"/>
        <dbReference type="Rhea" id="RHEA-COMP:9566"/>
        <dbReference type="Rhea" id="RHEA-COMP:10685"/>
        <dbReference type="Rhea" id="RHEA-COMP:10686"/>
        <dbReference type="ChEBI" id="CHEBI:15378"/>
        <dbReference type="ChEBI" id="CHEBI:16389"/>
        <dbReference type="ChEBI" id="CHEBI:17976"/>
        <dbReference type="ChEBI" id="CHEBI:57692"/>
        <dbReference type="ChEBI" id="CHEBI:58307"/>
        <dbReference type="EC" id="1.5.5.1"/>
    </reaction>
</comment>
<keyword evidence="18" id="KW-1185">Reference proteome</keyword>
<dbReference type="SUPFAM" id="SSF51905">
    <property type="entry name" value="FAD/NAD(P)-binding domain"/>
    <property type="match status" value="1"/>
</dbReference>
<dbReference type="InterPro" id="IPR036188">
    <property type="entry name" value="FAD/NAD-bd_sf"/>
</dbReference>
<evidence type="ECO:0000256" key="2">
    <source>
        <dbReference type="ARBA" id="ARBA00002819"/>
    </source>
</evidence>
<protein>
    <recommendedName>
        <fullName evidence="14">Electron transfer flavoprotein-ubiquinone oxidoreductase</fullName>
        <shortName evidence="14">ETF-QO</shortName>
        <ecNumber evidence="14">1.5.5.1</ecNumber>
    </recommendedName>
</protein>
<evidence type="ECO:0000256" key="11">
    <source>
        <dbReference type="ARBA" id="ARBA00023014"/>
    </source>
</evidence>
<dbReference type="GO" id="GO:0004174">
    <property type="term" value="F:electron-transferring-flavoprotein dehydrogenase activity"/>
    <property type="evidence" value="ECO:0007669"/>
    <property type="project" value="UniProtKB-UniRule"/>
</dbReference>
<dbReference type="FunFam" id="3.30.70.20:FF:000012">
    <property type="entry name" value="Electron transfer flavoprotein-ubiquinone oxidoreductase, mitochondrial"/>
    <property type="match status" value="1"/>
</dbReference>
<dbReference type="Proteomes" id="UP000295724">
    <property type="component" value="Unassembled WGS sequence"/>
</dbReference>
<sequence length="565" mass="62247">MGDDWYVKNNEICELQNMNRESMEFDVVIVGGGPAGLATACRLAQLSQQHNKDWQIALVEKGSEIGAHIMSGAVIETDALTELFPDWKSQGAPVKTQVTDDEFHYLRGLEKDTKVPGFLIPKPMRNHGNYIISLGSLCRWLGEQAENLGVNIFPGFPATEVLYNEDGSVKGIVTGDMGIDANGNEKGSHEPGYELLAPQTVFAEGCRGSLGKNLMAQFDLQKGADPQHYGIGLKEVWQVDDSVSQPGKVVHTLGWPLDNHTEGGGFLYHLDQNTVALGFVVALNYSNPYLSPFETFQLWKQNPVIKNIIKGGKRISYGARALNKGGYQSLPKLTFPGGMLVGCEAGFLNPAKIKGTHTALKSGLIAAESLAEAMINGEATGELTTYADNIKQSSIYKELHKSRNFEPGLNKFGTFFGAAFTFIDQNIFMGKLPFTWNSKTPDHACLKPADQFEPIEYPRPDNEISFDRLSSVFLSSTNHVEDQPCHLKLKDPTIPIQVNLPKWAEPAQRYCPAAVYEVIEENNQQVFRINAQNCVHCKTCDIKDPSQNIDWQTPEGGGGPNYSNM</sequence>
<reference evidence="17 18" key="1">
    <citation type="submission" date="2019-03" db="EMBL/GenBank/DDBJ databases">
        <title>Genomic Encyclopedia of Type Strains, Phase IV (KMG-IV): sequencing the most valuable type-strain genomes for metagenomic binning, comparative biology and taxonomic classification.</title>
        <authorList>
            <person name="Goeker M."/>
        </authorList>
    </citation>
    <scope>NUCLEOTIDE SEQUENCE [LARGE SCALE GENOMIC DNA]</scope>
    <source>
        <strain evidence="17 18">DSM 25488</strain>
    </source>
</reference>
<evidence type="ECO:0000256" key="1">
    <source>
        <dbReference type="ARBA" id="ARBA00001974"/>
    </source>
</evidence>
<dbReference type="GO" id="GO:0051539">
    <property type="term" value="F:4 iron, 4 sulfur cluster binding"/>
    <property type="evidence" value="ECO:0007669"/>
    <property type="project" value="UniProtKB-UniRule"/>
</dbReference>
<keyword evidence="8 14" id="KW-0249">Electron transport</keyword>
<feature type="domain" description="ETF-QO/FixC ubiquinone-binding" evidence="16">
    <location>
        <begin position="229"/>
        <end position="322"/>
    </location>
</feature>
<keyword evidence="4" id="KW-0004">4Fe-4S</keyword>
<dbReference type="SUPFAM" id="SSF54373">
    <property type="entry name" value="FAD-linked reductases, C-terminal domain"/>
    <property type="match status" value="1"/>
</dbReference>
<evidence type="ECO:0000256" key="10">
    <source>
        <dbReference type="ARBA" id="ARBA00023004"/>
    </source>
</evidence>
<dbReference type="AlphaFoldDB" id="A0A4R6XLL4"/>
<proteinExistence type="predicted"/>
<evidence type="ECO:0000256" key="6">
    <source>
        <dbReference type="ARBA" id="ARBA00022723"/>
    </source>
</evidence>
<comment type="function">
    <text evidence="2 14">Accepts electrons from ETF and reduces ubiquinone.</text>
</comment>
<evidence type="ECO:0000256" key="13">
    <source>
        <dbReference type="ARBA" id="ARBA00052682"/>
    </source>
</evidence>
<evidence type="ECO:0000256" key="4">
    <source>
        <dbReference type="ARBA" id="ARBA00022485"/>
    </source>
</evidence>
<dbReference type="Gene3D" id="3.30.70.20">
    <property type="match status" value="1"/>
</dbReference>
<keyword evidence="6 14" id="KW-0479">Metal-binding</keyword>
<keyword evidence="12 14" id="KW-0830">Ubiquinone</keyword>
<organism evidence="17 18">
    <name type="scientific">Marinicella litoralis</name>
    <dbReference type="NCBI Taxonomy" id="644220"/>
    <lineage>
        <taxon>Bacteria</taxon>
        <taxon>Pseudomonadati</taxon>
        <taxon>Pseudomonadota</taxon>
        <taxon>Gammaproteobacteria</taxon>
        <taxon>Lysobacterales</taxon>
        <taxon>Marinicellaceae</taxon>
        <taxon>Marinicella</taxon>
    </lineage>
</organism>
<comment type="caution">
    <text evidence="17">The sequence shown here is derived from an EMBL/GenBank/DDBJ whole genome shotgun (WGS) entry which is preliminary data.</text>
</comment>
<evidence type="ECO:0000259" key="16">
    <source>
        <dbReference type="Pfam" id="PF21162"/>
    </source>
</evidence>
<keyword evidence="5 14" id="KW-0285">Flavoprotein</keyword>
<name>A0A4R6XLL4_9GAMM</name>
<dbReference type="Pfam" id="PF21162">
    <property type="entry name" value="ETFQO_UQ-bd"/>
    <property type="match status" value="1"/>
</dbReference>
<dbReference type="PANTHER" id="PTHR10617:SF107">
    <property type="entry name" value="ELECTRON TRANSFER FLAVOPROTEIN-UBIQUINONE OXIDOREDUCTASE, MITOCHONDRIAL"/>
    <property type="match status" value="1"/>
</dbReference>
<dbReference type="EMBL" id="SNZB01000005">
    <property type="protein sequence ID" value="TDR18487.1"/>
    <property type="molecule type" value="Genomic_DNA"/>
</dbReference>